<protein>
    <recommendedName>
        <fullName evidence="2">USP domain-containing protein</fullName>
    </recommendedName>
</protein>
<evidence type="ECO:0000313" key="3">
    <source>
        <dbReference type="EMBL" id="KAA0147200.1"/>
    </source>
</evidence>
<dbReference type="EMBL" id="VLTN01000071">
    <property type="protein sequence ID" value="KAA0147200.1"/>
    <property type="molecule type" value="Genomic_DNA"/>
</dbReference>
<dbReference type="Proteomes" id="UP000323011">
    <property type="component" value="Unassembled WGS sequence"/>
</dbReference>
<dbReference type="GO" id="GO:0004843">
    <property type="term" value="F:cysteine-type deubiquitinase activity"/>
    <property type="evidence" value="ECO:0007669"/>
    <property type="project" value="InterPro"/>
</dbReference>
<dbReference type="InterPro" id="IPR001394">
    <property type="entry name" value="Peptidase_C19_UCH"/>
</dbReference>
<dbReference type="SUPFAM" id="SSF54001">
    <property type="entry name" value="Cysteine proteinases"/>
    <property type="match status" value="1"/>
</dbReference>
<comment type="caution">
    <text evidence="3">The sequence shown here is derived from an EMBL/GenBank/DDBJ whole genome shotgun (WGS) entry which is preliminary data.</text>
</comment>
<evidence type="ECO:0000256" key="1">
    <source>
        <dbReference type="SAM" id="MobiDB-lite"/>
    </source>
</evidence>
<dbReference type="InterPro" id="IPR028889">
    <property type="entry name" value="USP"/>
</dbReference>
<dbReference type="Gene3D" id="3.90.70.10">
    <property type="entry name" value="Cysteine proteinases"/>
    <property type="match status" value="2"/>
</dbReference>
<dbReference type="AlphaFoldDB" id="A0A5A8C538"/>
<keyword evidence="4" id="KW-1185">Reference proteome</keyword>
<dbReference type="GO" id="GO:0005829">
    <property type="term" value="C:cytosol"/>
    <property type="evidence" value="ECO:0007669"/>
    <property type="project" value="TreeGrafter"/>
</dbReference>
<dbReference type="CDD" id="cd02257">
    <property type="entry name" value="Peptidase_C19"/>
    <property type="match status" value="1"/>
</dbReference>
<dbReference type="InterPro" id="IPR018200">
    <property type="entry name" value="USP_CS"/>
</dbReference>
<accession>A0A5A8C538</accession>
<proteinExistence type="predicted"/>
<dbReference type="GO" id="GO:0016579">
    <property type="term" value="P:protein deubiquitination"/>
    <property type="evidence" value="ECO:0007669"/>
    <property type="project" value="InterPro"/>
</dbReference>
<feature type="region of interest" description="Disordered" evidence="1">
    <location>
        <begin position="469"/>
        <end position="626"/>
    </location>
</feature>
<feature type="domain" description="USP" evidence="2">
    <location>
        <begin position="1"/>
        <end position="453"/>
    </location>
</feature>
<dbReference type="GO" id="GO:0005634">
    <property type="term" value="C:nucleus"/>
    <property type="evidence" value="ECO:0007669"/>
    <property type="project" value="TreeGrafter"/>
</dbReference>
<dbReference type="Pfam" id="PF00443">
    <property type="entry name" value="UCH"/>
    <property type="match status" value="2"/>
</dbReference>
<evidence type="ECO:0000313" key="4">
    <source>
        <dbReference type="Proteomes" id="UP000323011"/>
    </source>
</evidence>
<dbReference type="PANTHER" id="PTHR24006">
    <property type="entry name" value="UBIQUITIN CARBOXYL-TERMINAL HYDROLASE"/>
    <property type="match status" value="1"/>
</dbReference>
<organism evidence="3 4">
    <name type="scientific">Cafeteria roenbergensis</name>
    <name type="common">Marine flagellate</name>
    <dbReference type="NCBI Taxonomy" id="33653"/>
    <lineage>
        <taxon>Eukaryota</taxon>
        <taxon>Sar</taxon>
        <taxon>Stramenopiles</taxon>
        <taxon>Bigyra</taxon>
        <taxon>Opalozoa</taxon>
        <taxon>Bicosoecida</taxon>
        <taxon>Cafeteriaceae</taxon>
        <taxon>Cafeteria</taxon>
    </lineage>
</organism>
<dbReference type="InterPro" id="IPR038765">
    <property type="entry name" value="Papain-like_cys_pep_sf"/>
</dbReference>
<feature type="compositionally biased region" description="Low complexity" evidence="1">
    <location>
        <begin position="469"/>
        <end position="487"/>
    </location>
</feature>
<gene>
    <name evidence="3" type="ORF">FNF29_07572</name>
</gene>
<reference evidence="3 4" key="1">
    <citation type="submission" date="2019-07" db="EMBL/GenBank/DDBJ databases">
        <title>Genomes of Cafeteria roenbergensis.</title>
        <authorList>
            <person name="Fischer M.G."/>
            <person name="Hackl T."/>
            <person name="Roman M."/>
        </authorList>
    </citation>
    <scope>NUCLEOTIDE SEQUENCE [LARGE SCALE GENOMIC DNA]</scope>
    <source>
        <strain evidence="3 4">BVI</strain>
    </source>
</reference>
<sequence>MLARLGPGLSLGRQHDAHEFFTALLDTVEKEVLAATRAMREALPASTRPDERMLEGIPLCPAMVTRTVSSLTCPECGHVSKTLGTTDMLPVGVGPGGLQSLLSGTAKPEQLDDENKWHCSGCKRAVRASRQTVLAWPPPAVLGIHLKRFDFRVAKPQGDASRPLPSPGGLLRPTGGILGWALGGMSSYGGGYGAVGGQKLNDHVEYPARIRLDETLLPRAPASSSLAPLGIDHTSIVPPRQAADVAALAAGSWHARRKLEQDRGWPALRLTPAKARALVLFEGRPERVAAMRVAACFPLAGLDWSRSIGTGSQLPATPGKPRPGGGFSPLQTDLDVLGLTASDLCAGLASLAKALSSPLRDWLLAVLDVDVPSPVTRHALNANPCRTYSLAAVCMHHGGSATSGHYTAIGATTGSGSHDRSWARYDDSYVQRVDEADALSESRDAYMLFYVQDPPTVAEGHLVSQERAMARASSAQSSSLGSLGPSPVVRTLSAQSGSSGERARTGAAPQQLPAHGAGSMGAGPAQSVALPWTAIESSDDDEDGGDDGREEDSAGMGAAGKRAVDAAVELVGKDDGSPVQLALSGDRTPSTPSPPAAPLSRGAPRKGPVSLVSEALERLRRKSKGK</sequence>
<evidence type="ECO:0000259" key="2">
    <source>
        <dbReference type="PROSITE" id="PS50235"/>
    </source>
</evidence>
<dbReference type="PROSITE" id="PS00973">
    <property type="entry name" value="USP_2"/>
    <property type="match status" value="1"/>
</dbReference>
<feature type="compositionally biased region" description="Acidic residues" evidence="1">
    <location>
        <begin position="537"/>
        <end position="550"/>
    </location>
</feature>
<dbReference type="PROSITE" id="PS50235">
    <property type="entry name" value="USP_3"/>
    <property type="match status" value="1"/>
</dbReference>
<dbReference type="InterPro" id="IPR050164">
    <property type="entry name" value="Peptidase_C19"/>
</dbReference>
<name>A0A5A8C538_CAFRO</name>